<protein>
    <recommendedName>
        <fullName evidence="2">O-methyltransferase dimerisation domain-containing protein</fullName>
    </recommendedName>
</protein>
<sequence length="298" mass="32813">MDSETSMDSDTTMDSEDAAPLKGSMGRLAKEITTQVKTWEQYQIEHGMLLTTSGFDRYLHGDRSKLLPQMPCHVVDARETIIDSALKLLDQVAGPSKMISLALSQVQFVSALKWLLHFKIFDLVPKDKAVTYKSLAEKANVPASELMRMLRMAMAYKVFLECGGGIGSRRGAGAGDAVRHNRFSSILARDENFLHGLPFFCDTVMPASAKIVDTTMRWKGSQEKNEAAWNLASGHEISFDQHLSQHDQTSGYDCLMNVFDNGRSHSLLAAHWAEVVHGTINWSSLGKGAPHAARGVGS</sequence>
<dbReference type="InterPro" id="IPR036390">
    <property type="entry name" value="WH_DNA-bd_sf"/>
</dbReference>
<dbReference type="AlphaFoldDB" id="A0A2T4AG58"/>
<evidence type="ECO:0000313" key="4">
    <source>
        <dbReference type="Proteomes" id="UP000241690"/>
    </source>
</evidence>
<name>A0A2T4AG58_TRIHA</name>
<dbReference type="PANTHER" id="PTHR43712:SF19">
    <property type="entry name" value="DUAL O-METHYLTRANSFERASE_FAD-DEPENDENT MONOOXYGENASE ELCB"/>
    <property type="match status" value="1"/>
</dbReference>
<evidence type="ECO:0000313" key="3">
    <source>
        <dbReference type="EMBL" id="PTB56013.1"/>
    </source>
</evidence>
<accession>A0A2T4AG58</accession>
<feature type="compositionally biased region" description="Acidic residues" evidence="1">
    <location>
        <begin position="1"/>
        <end position="17"/>
    </location>
</feature>
<dbReference type="PANTHER" id="PTHR43712">
    <property type="entry name" value="PUTATIVE (AFU_ORTHOLOGUE AFUA_4G14580)-RELATED"/>
    <property type="match status" value="1"/>
</dbReference>
<dbReference type="InterPro" id="IPR012967">
    <property type="entry name" value="COMT_dimerisation"/>
</dbReference>
<keyword evidence="4" id="KW-1185">Reference proteome</keyword>
<evidence type="ECO:0000259" key="2">
    <source>
        <dbReference type="Pfam" id="PF08100"/>
    </source>
</evidence>
<dbReference type="Proteomes" id="UP000241690">
    <property type="component" value="Unassembled WGS sequence"/>
</dbReference>
<gene>
    <name evidence="3" type="ORF">M431DRAFT_519581</name>
</gene>
<dbReference type="InterPro" id="IPR036388">
    <property type="entry name" value="WH-like_DNA-bd_sf"/>
</dbReference>
<dbReference type="RefSeq" id="XP_024775690.1">
    <property type="nucleotide sequence ID" value="XM_024920393.1"/>
</dbReference>
<dbReference type="EMBL" id="KZ679679">
    <property type="protein sequence ID" value="PTB56013.1"/>
    <property type="molecule type" value="Genomic_DNA"/>
</dbReference>
<feature type="region of interest" description="Disordered" evidence="1">
    <location>
        <begin position="1"/>
        <end position="20"/>
    </location>
</feature>
<evidence type="ECO:0000256" key="1">
    <source>
        <dbReference type="SAM" id="MobiDB-lite"/>
    </source>
</evidence>
<organism evidence="3 4">
    <name type="scientific">Trichoderma harzianum CBS 226.95</name>
    <dbReference type="NCBI Taxonomy" id="983964"/>
    <lineage>
        <taxon>Eukaryota</taxon>
        <taxon>Fungi</taxon>
        <taxon>Dikarya</taxon>
        <taxon>Ascomycota</taxon>
        <taxon>Pezizomycotina</taxon>
        <taxon>Sordariomycetes</taxon>
        <taxon>Hypocreomycetidae</taxon>
        <taxon>Hypocreales</taxon>
        <taxon>Hypocreaceae</taxon>
        <taxon>Trichoderma</taxon>
    </lineage>
</organism>
<dbReference type="SUPFAM" id="SSF46785">
    <property type="entry name" value="Winged helix' DNA-binding domain"/>
    <property type="match status" value="1"/>
</dbReference>
<proteinExistence type="predicted"/>
<reference evidence="3 4" key="1">
    <citation type="submission" date="2016-07" db="EMBL/GenBank/DDBJ databases">
        <title>Multiple horizontal gene transfer events from other fungi enriched the ability of initially mycotrophic Trichoderma (Ascomycota) to feed on dead plant biomass.</title>
        <authorList>
            <consortium name="DOE Joint Genome Institute"/>
            <person name="Aerts A."/>
            <person name="Atanasova L."/>
            <person name="Chenthamara K."/>
            <person name="Zhang J."/>
            <person name="Grujic M."/>
            <person name="Henrissat B."/>
            <person name="Kuo A."/>
            <person name="Salamov A."/>
            <person name="Lipzen A."/>
            <person name="Labutti K."/>
            <person name="Barry K."/>
            <person name="Miao Y."/>
            <person name="Rahimi M.J."/>
            <person name="Shen Q."/>
            <person name="Grigoriev I.V."/>
            <person name="Kubicek C.P."/>
            <person name="Druzhinina I.S."/>
        </authorList>
    </citation>
    <scope>NUCLEOTIDE SEQUENCE [LARGE SCALE GENOMIC DNA]</scope>
    <source>
        <strain evidence="3 4">CBS 226.95</strain>
    </source>
</reference>
<feature type="domain" description="O-methyltransferase dimerisation" evidence="2">
    <location>
        <begin position="108"/>
        <end position="160"/>
    </location>
</feature>
<dbReference type="Gene3D" id="1.10.10.10">
    <property type="entry name" value="Winged helix-like DNA-binding domain superfamily/Winged helix DNA-binding domain"/>
    <property type="match status" value="1"/>
</dbReference>
<dbReference type="Pfam" id="PF08100">
    <property type="entry name" value="Dimerisation"/>
    <property type="match status" value="1"/>
</dbReference>
<dbReference type="GeneID" id="36628962"/>